<evidence type="ECO:0008006" key="3">
    <source>
        <dbReference type="Google" id="ProtNLM"/>
    </source>
</evidence>
<reference evidence="1" key="1">
    <citation type="submission" date="2020-11" db="EMBL/GenBank/DDBJ databases">
        <title>Kefir isolates.</title>
        <authorList>
            <person name="Marcisauskas S."/>
            <person name="Kim Y."/>
            <person name="Blasche S."/>
        </authorList>
    </citation>
    <scope>NUCLEOTIDE SEQUENCE</scope>
    <source>
        <strain evidence="1">Olga-1</strain>
    </source>
</reference>
<name>A0A9P6WHB3_9ASCO</name>
<keyword evidence="2" id="KW-1185">Reference proteome</keyword>
<dbReference type="EMBL" id="PUHW01000301">
    <property type="protein sequence ID" value="KAG0687189.1"/>
    <property type="molecule type" value="Genomic_DNA"/>
</dbReference>
<dbReference type="Proteomes" id="UP000697127">
    <property type="component" value="Unassembled WGS sequence"/>
</dbReference>
<evidence type="ECO:0000313" key="2">
    <source>
        <dbReference type="Proteomes" id="UP000697127"/>
    </source>
</evidence>
<accession>A0A9P6WHB3</accession>
<gene>
    <name evidence="1" type="ORF">C6P40_002757</name>
</gene>
<proteinExistence type="predicted"/>
<comment type="caution">
    <text evidence="1">The sequence shown here is derived from an EMBL/GenBank/DDBJ whole genome shotgun (WGS) entry which is preliminary data.</text>
</comment>
<evidence type="ECO:0000313" key="1">
    <source>
        <dbReference type="EMBL" id="KAG0687189.1"/>
    </source>
</evidence>
<dbReference type="AlphaFoldDB" id="A0A9P6WHB3"/>
<organism evidence="1 2">
    <name type="scientific">Pichia californica</name>
    <dbReference type="NCBI Taxonomy" id="460514"/>
    <lineage>
        <taxon>Eukaryota</taxon>
        <taxon>Fungi</taxon>
        <taxon>Dikarya</taxon>
        <taxon>Ascomycota</taxon>
        <taxon>Saccharomycotina</taxon>
        <taxon>Pichiomycetes</taxon>
        <taxon>Pichiales</taxon>
        <taxon>Pichiaceae</taxon>
        <taxon>Pichia</taxon>
    </lineage>
</organism>
<sequence length="503" mass="58353">MQSRVARSKTFPCKWAVLHPKRFNFTSSTHLSDRIPERYNINNDINSSETRKRITQIEKHLTGKPFDDLENFTIPEKIDEDFTETVESINLDVIPSPFVHFEPYAALNILLHDETHPKEMSKYDYFIRGKWENSKFDDKVDSILNWNKKYNQKYKPINNIGELSNIKLPNDLKTAILNTLDNNEVDFDFKTSLDNLSKLFPKYSFENLTVLYIKTIPEFSSEKQEILIHSINEFFPQNILHFHDQTLEIICDNLITFKQIKSVNTIIHAYSEFSHSESDFLNVTSKSFCQRYLKGLLEFNNVQMARNVMNSILKSGYVPNFQIITDYFKIVSVACSNANAPKDKIEVLFNLFTKPLKSVLLIEGMMNEVIISSISKFMRLALLPDFISYLKLSPDYSKINEIPDIIIDRLSTSEIFKTQNENTRIINLTTILHLLDADTRQLSSITKKKIINLYADLHCSLAVLKWSKTLNEPLDQSEKLKILETLKGNTNSINSKFDISNKL</sequence>
<protein>
    <recommendedName>
        <fullName evidence="3">ATPase expression protein 1</fullName>
    </recommendedName>
</protein>